<sequence>MMPWRPLGMLTFGLTIIFLFVRLHGDGYDFPVQVAKCDRKLEQQPKPSRTFLEISGVYHDQFWDWPEEQDQDGSIPIHVPPSSVAVAASSSHASSAGNGNNHSQQQGQQGQEQQGGQQGQGIKFGVGWNSQWHLGKKKLPADRQADEAPEEVVLQYQDELGAGQDANVDSERWIWMTNVWLEDGDSGSGYLRQYRRRLDHVMESDNTKSWELMYTHRFPGVITHTSLSKRVFPETTAGSNGESQNDHQQQSSDNSPPPSVPRGRELTRLAIVYRVVQEEHVSYHTRVYHFGIFQHQAELGVCEALTTATCHTHAPFLSFDYVLPGSAPIKDFSLEHDMIYYSRLFDTNEFRRLKLPRLQEGATTAERPFTLATGTPGPVIANKDKKIMQYRQSFLAKVPSVTGRDPQVLVGQVNVYQLQWTYQTSIATETTEAMTGYKRWRSDIERIYPFRLPYQENDFNDETTSYGVPVQKPYLIKSPDGSSVHIPIANMVVSFELDRPAQAPFQQERERSNPKKADQFGGSQDTDKSSSSSSSPPPSQPDARPQRVAPGGASYFEPQHQQQYESSYPQHVSIGERFRSKGAPKSRHWIISNIHVGAMDSINTEMGTVSDANDILVLKTTLNGIIVLRRDLVTFPRSYEYSSWRLSMIMSDDNPDDGDRKSREVLAMKIVTMPVLSPAPAPEPESDSQSGQHETANAESDKEKGDLHDATATNAEPDHRAASPGVRNILLMVFGNGRVVGYDLDQATNSSSAVEFVLEKYPAVIGMLVVVATFVINEARYAIAHP</sequence>
<feature type="compositionally biased region" description="Low complexity" evidence="1">
    <location>
        <begin position="73"/>
        <end position="115"/>
    </location>
</feature>
<feature type="region of interest" description="Disordered" evidence="1">
    <location>
        <begin position="503"/>
        <end position="554"/>
    </location>
</feature>
<protein>
    <submittedName>
        <fullName evidence="3">Uncharacterized protein</fullName>
    </submittedName>
</protein>
<reference evidence="3 4" key="1">
    <citation type="submission" date="2016-05" db="EMBL/GenBank/DDBJ databases">
        <title>Genome sequencing reveals origins of a unique bacterial endosymbiosis in the earliest lineages of terrestrial Fungi.</title>
        <authorList>
            <consortium name="DOE Joint Genome Institute"/>
            <person name="Uehling J."/>
            <person name="Gryganskyi A."/>
            <person name="Hameed K."/>
            <person name="Tschaplinski T."/>
            <person name="Misztal P."/>
            <person name="Wu S."/>
            <person name="Desiro A."/>
            <person name="Vande Pol N."/>
            <person name="Du Z.-Y."/>
            <person name="Zienkiewicz A."/>
            <person name="Zienkiewicz K."/>
            <person name="Morin E."/>
            <person name="Tisserant E."/>
            <person name="Splivallo R."/>
            <person name="Hainaut M."/>
            <person name="Henrissat B."/>
            <person name="Ohm R."/>
            <person name="Kuo A."/>
            <person name="Yan J."/>
            <person name="Lipzen A."/>
            <person name="Nolan M."/>
            <person name="Labutti K."/>
            <person name="Barry K."/>
            <person name="Goldstein A."/>
            <person name="Labbe J."/>
            <person name="Schadt C."/>
            <person name="Tuskan G."/>
            <person name="Grigoriev I."/>
            <person name="Martin F."/>
            <person name="Vilgalys R."/>
            <person name="Bonito G."/>
        </authorList>
    </citation>
    <scope>NUCLEOTIDE SEQUENCE [LARGE SCALE GENOMIC DNA]</scope>
    <source>
        <strain evidence="3 4">AG-77</strain>
    </source>
</reference>
<evidence type="ECO:0000256" key="2">
    <source>
        <dbReference type="SAM" id="SignalP"/>
    </source>
</evidence>
<dbReference type="OrthoDB" id="2153288at2759"/>
<feature type="chain" id="PRO_5008276466" evidence="2">
    <location>
        <begin position="26"/>
        <end position="786"/>
    </location>
</feature>
<proteinExistence type="predicted"/>
<feature type="region of interest" description="Disordered" evidence="1">
    <location>
        <begin position="233"/>
        <end position="263"/>
    </location>
</feature>
<feature type="region of interest" description="Disordered" evidence="1">
    <location>
        <begin position="676"/>
        <end position="721"/>
    </location>
</feature>
<feature type="compositionally biased region" description="Basic and acidic residues" evidence="1">
    <location>
        <begin position="699"/>
        <end position="709"/>
    </location>
</feature>
<accession>A0A197K0R7</accession>
<dbReference type="Proteomes" id="UP000078512">
    <property type="component" value="Unassembled WGS sequence"/>
</dbReference>
<keyword evidence="2" id="KW-0732">Signal</keyword>
<gene>
    <name evidence="3" type="ORF">K457DRAFT_137197</name>
</gene>
<feature type="region of interest" description="Disordered" evidence="1">
    <location>
        <begin position="69"/>
        <end position="122"/>
    </location>
</feature>
<feature type="compositionally biased region" description="Basic and acidic residues" evidence="1">
    <location>
        <begin position="507"/>
        <end position="518"/>
    </location>
</feature>
<name>A0A197K0R7_9FUNG</name>
<feature type="compositionally biased region" description="Polar residues" evidence="1">
    <location>
        <begin position="687"/>
        <end position="698"/>
    </location>
</feature>
<evidence type="ECO:0000313" key="4">
    <source>
        <dbReference type="Proteomes" id="UP000078512"/>
    </source>
</evidence>
<dbReference type="STRING" id="1314771.A0A197K0R7"/>
<dbReference type="EMBL" id="KV442037">
    <property type="protein sequence ID" value="OAQ30079.1"/>
    <property type="molecule type" value="Genomic_DNA"/>
</dbReference>
<feature type="signal peptide" evidence="2">
    <location>
        <begin position="1"/>
        <end position="25"/>
    </location>
</feature>
<dbReference type="AlphaFoldDB" id="A0A197K0R7"/>
<organism evidence="3 4">
    <name type="scientific">Linnemannia elongata AG-77</name>
    <dbReference type="NCBI Taxonomy" id="1314771"/>
    <lineage>
        <taxon>Eukaryota</taxon>
        <taxon>Fungi</taxon>
        <taxon>Fungi incertae sedis</taxon>
        <taxon>Mucoromycota</taxon>
        <taxon>Mortierellomycotina</taxon>
        <taxon>Mortierellomycetes</taxon>
        <taxon>Mortierellales</taxon>
        <taxon>Mortierellaceae</taxon>
        <taxon>Linnemannia</taxon>
    </lineage>
</organism>
<evidence type="ECO:0000256" key="1">
    <source>
        <dbReference type="SAM" id="MobiDB-lite"/>
    </source>
</evidence>
<keyword evidence="4" id="KW-1185">Reference proteome</keyword>
<evidence type="ECO:0000313" key="3">
    <source>
        <dbReference type="EMBL" id="OAQ30079.1"/>
    </source>
</evidence>